<accession>A0A0X3PEC5</accession>
<gene>
    <name evidence="1" type="ORF">TR127318</name>
</gene>
<sequence length="121" mass="13748">MGTRHLVALTAIVHSHHASTWAVACEFVALRPPNQYLEPPTCTRHICRNYSRKFNHRMGLLSHISVYDSKIHRNFVRSIHLAHPKTPTSLALLTPSTISRAANPSCPYYHRTYISLVNPSH</sequence>
<proteinExistence type="predicted"/>
<dbReference type="PROSITE" id="PS51257">
    <property type="entry name" value="PROKAR_LIPOPROTEIN"/>
    <property type="match status" value="1"/>
</dbReference>
<reference evidence="1" key="1">
    <citation type="submission" date="2016-01" db="EMBL/GenBank/DDBJ databases">
        <title>Reference transcriptome for the parasite Schistocephalus solidus: insights into the molecular evolution of parasitism.</title>
        <authorList>
            <person name="Hebert F.O."/>
            <person name="Grambauer S."/>
            <person name="Barber I."/>
            <person name="Landry C.R."/>
            <person name="Aubin-Horth N."/>
        </authorList>
    </citation>
    <scope>NUCLEOTIDE SEQUENCE</scope>
</reference>
<organism evidence="1">
    <name type="scientific">Schistocephalus solidus</name>
    <name type="common">Tapeworm</name>
    <dbReference type="NCBI Taxonomy" id="70667"/>
    <lineage>
        <taxon>Eukaryota</taxon>
        <taxon>Metazoa</taxon>
        <taxon>Spiralia</taxon>
        <taxon>Lophotrochozoa</taxon>
        <taxon>Platyhelminthes</taxon>
        <taxon>Cestoda</taxon>
        <taxon>Eucestoda</taxon>
        <taxon>Diphyllobothriidea</taxon>
        <taxon>Diphyllobothriidae</taxon>
        <taxon>Schistocephalus</taxon>
    </lineage>
</organism>
<dbReference type="EMBL" id="GEEE01013021">
    <property type="protein sequence ID" value="JAP50204.1"/>
    <property type="molecule type" value="Transcribed_RNA"/>
</dbReference>
<name>A0A0X3PEC5_SCHSO</name>
<dbReference type="AlphaFoldDB" id="A0A0X3PEC5"/>
<protein>
    <submittedName>
        <fullName evidence="1">Uncharacterized protein</fullName>
    </submittedName>
</protein>
<evidence type="ECO:0000313" key="1">
    <source>
        <dbReference type="EMBL" id="JAP50204.1"/>
    </source>
</evidence>